<comment type="caution">
    <text evidence="2">The sequence shown here is derived from an EMBL/GenBank/DDBJ whole genome shotgun (WGS) entry which is preliminary data.</text>
</comment>
<gene>
    <name evidence="2" type="ORF">GCM10008939_18510</name>
</gene>
<dbReference type="NCBIfam" id="TIGR01451">
    <property type="entry name" value="B_ant_repeat"/>
    <property type="match status" value="1"/>
</dbReference>
<keyword evidence="3" id="KW-1185">Reference proteome</keyword>
<sequence>MNRLPVRPVRALGAALVLLAMFLTALLGSTARAGSCQGVGCVTAGPRLAQVDSTQGPLLNALLGGLLGSSLNVSVADWNALNSNSVDLGLFLNALQARTSTGSTTAALNANATLAQFLGAAVDAAQLQGDTAAVNAIGALTGGLNVPALNLTARVGDFLRLSFNQAAFAGTRLNLLNLVTGGVQLFNSANTLTTASNPISLGSLSVNLSSLGIAGLSATTPTVTLYAQVTEPPIMICGPSGTQFYTASIRVKLNVDLSGLDNLGVTGVAGATLSLTNVRLYLDVARAQGTLGTVSAVSRALSLQATPGLVNLYLGDIPDSTFFNRTHVLTGADLGYARIGTASASVSVLGVGSQVVNMDVNARASGNGSYPLGTLSFGGPYPQSAKVGSSTAAVPVLVDDLLQTLDVKLTVTSSVLLGLEGAVNTLVSTLTAPVRTLSGTVLRPILVAVLQATVDRLLALLGIGIGQAEVTVLGVNNACTVTGNVYRDTEPDGTRSGTESWGGPAVWVTQTVSGAARQSSAVGASDGAFSFTLGEGTSVLLVSPSAGAITPARPAGYVFVNPVGGSVTRVVDASSTSVPDVSFGLFAGDRVTGTVFRDDGRGGGTPNNARQDGTEPILTAETLTLTGSGGIRTASTDTQGRYTLYVPGGWTANRVSTGSSPVTGVYDGSAVTLAGSVGGTGVRPYPLPDPSGTDRQADFGVVRSLTLSAAAAQSSEAPVTLRYLHTLKPGTLGTLSVSAISAYPARVSLDSNCDGTVDASERATTVTTVTVDAAWPRDPSGDLKGCAAELALDVPAGTPDGSSDNALLNVTLAWSGNAGVTDAAGTADRSTVVPGTVLSKKVSNLTRAPATEADTVDAYPGDTLRYCLTATNTGPFTASAVVVQDTLKPSVTYAPGTLTLDGTTLTDAADTDAGELVARQVTVRVPTLAAGAQTRICFQVLVP</sequence>
<reference evidence="2" key="1">
    <citation type="journal article" date="2014" name="Int. J. Syst. Evol. Microbiol.">
        <title>Complete genome sequence of Corynebacterium casei LMG S-19264T (=DSM 44701T), isolated from a smear-ripened cheese.</title>
        <authorList>
            <consortium name="US DOE Joint Genome Institute (JGI-PGF)"/>
            <person name="Walter F."/>
            <person name="Albersmeier A."/>
            <person name="Kalinowski J."/>
            <person name="Ruckert C."/>
        </authorList>
    </citation>
    <scope>NUCLEOTIDE SEQUENCE</scope>
    <source>
        <strain evidence="2">JCM 14371</strain>
    </source>
</reference>
<protein>
    <recommendedName>
        <fullName evidence="1">DUF11 domain-containing protein</fullName>
    </recommendedName>
</protein>
<feature type="domain" description="DUF11" evidence="1">
    <location>
        <begin position="853"/>
        <end position="925"/>
    </location>
</feature>
<organism evidence="2 3">
    <name type="scientific">Deinococcus aquiradiocola</name>
    <dbReference type="NCBI Taxonomy" id="393059"/>
    <lineage>
        <taxon>Bacteria</taxon>
        <taxon>Thermotogati</taxon>
        <taxon>Deinococcota</taxon>
        <taxon>Deinococci</taxon>
        <taxon>Deinococcales</taxon>
        <taxon>Deinococcaceae</taxon>
        <taxon>Deinococcus</taxon>
    </lineage>
</organism>
<dbReference type="EMBL" id="BMOE01000005">
    <property type="protein sequence ID" value="GGJ74477.1"/>
    <property type="molecule type" value="Genomic_DNA"/>
</dbReference>
<dbReference type="Proteomes" id="UP000635726">
    <property type="component" value="Unassembled WGS sequence"/>
</dbReference>
<dbReference type="InterPro" id="IPR047589">
    <property type="entry name" value="DUF11_rpt"/>
</dbReference>
<dbReference type="Gene3D" id="2.60.40.740">
    <property type="match status" value="1"/>
</dbReference>
<dbReference type="InterPro" id="IPR001434">
    <property type="entry name" value="OmcB-like_DUF11"/>
</dbReference>
<dbReference type="AlphaFoldDB" id="A0A917PFF6"/>
<accession>A0A917PFF6</accession>
<proteinExistence type="predicted"/>
<evidence type="ECO:0000259" key="1">
    <source>
        <dbReference type="Pfam" id="PF01345"/>
    </source>
</evidence>
<dbReference type="Pfam" id="PF01345">
    <property type="entry name" value="DUF11"/>
    <property type="match status" value="1"/>
</dbReference>
<reference evidence="2" key="2">
    <citation type="submission" date="2020-09" db="EMBL/GenBank/DDBJ databases">
        <authorList>
            <person name="Sun Q."/>
            <person name="Ohkuma M."/>
        </authorList>
    </citation>
    <scope>NUCLEOTIDE SEQUENCE</scope>
    <source>
        <strain evidence="2">JCM 14371</strain>
    </source>
</reference>
<evidence type="ECO:0000313" key="3">
    <source>
        <dbReference type="Proteomes" id="UP000635726"/>
    </source>
</evidence>
<name>A0A917PFF6_9DEIO</name>
<evidence type="ECO:0000313" key="2">
    <source>
        <dbReference type="EMBL" id="GGJ74477.1"/>
    </source>
</evidence>